<sequence>MTVQAILAPVFVQVLLVFILIGVMGRRRFAEIGAGRVRIGDIALGERAWPPKVQAAANAFSNQFEIPVLFLALVPLALYTRKADLIFVVLAWIFVLSRCVHAYVFITANHVPSRFRAYMAGVVVLGAMWLIFAWRILFAPLGP</sequence>
<accession>A0A2U8W311</accession>
<evidence type="ECO:0000256" key="3">
    <source>
        <dbReference type="ARBA" id="ARBA00022989"/>
    </source>
</evidence>
<evidence type="ECO:0000256" key="2">
    <source>
        <dbReference type="ARBA" id="ARBA00022692"/>
    </source>
</evidence>
<evidence type="ECO:0008006" key="8">
    <source>
        <dbReference type="Google" id="ProtNLM"/>
    </source>
</evidence>
<comment type="subcellular location">
    <subcellularLocation>
        <location evidence="1">Membrane</location>
    </subcellularLocation>
</comment>
<proteinExistence type="predicted"/>
<dbReference type="AlphaFoldDB" id="A0A2U8W311"/>
<evidence type="ECO:0000313" key="7">
    <source>
        <dbReference type="Proteomes" id="UP000245926"/>
    </source>
</evidence>
<feature type="transmembrane region" description="Helical" evidence="5">
    <location>
        <begin position="118"/>
        <end position="137"/>
    </location>
</feature>
<feature type="transmembrane region" description="Helical" evidence="5">
    <location>
        <begin position="85"/>
        <end position="106"/>
    </location>
</feature>
<evidence type="ECO:0000256" key="1">
    <source>
        <dbReference type="ARBA" id="ARBA00004370"/>
    </source>
</evidence>
<dbReference type="InterPro" id="IPR023352">
    <property type="entry name" value="MAPEG-like_dom_sf"/>
</dbReference>
<keyword evidence="4 5" id="KW-0472">Membrane</keyword>
<dbReference type="GO" id="GO:0016020">
    <property type="term" value="C:membrane"/>
    <property type="evidence" value="ECO:0007669"/>
    <property type="project" value="UniProtKB-SubCell"/>
</dbReference>
<evidence type="ECO:0000256" key="4">
    <source>
        <dbReference type="ARBA" id="ARBA00023136"/>
    </source>
</evidence>
<keyword evidence="3 5" id="KW-1133">Transmembrane helix</keyword>
<dbReference type="OrthoDB" id="5516290at2"/>
<dbReference type="KEGG" id="mets:DK389_04360"/>
<gene>
    <name evidence="6" type="ORF">DK389_04360</name>
</gene>
<dbReference type="InterPro" id="IPR001129">
    <property type="entry name" value="Membr-assoc_MAPEG"/>
</dbReference>
<dbReference type="Pfam" id="PF01124">
    <property type="entry name" value="MAPEG"/>
    <property type="match status" value="1"/>
</dbReference>
<protein>
    <recommendedName>
        <fullName evidence="8">MAPEG family protein</fullName>
    </recommendedName>
</protein>
<keyword evidence="7" id="KW-1185">Reference proteome</keyword>
<evidence type="ECO:0000256" key="5">
    <source>
        <dbReference type="SAM" id="Phobius"/>
    </source>
</evidence>
<dbReference type="SUPFAM" id="SSF161084">
    <property type="entry name" value="MAPEG domain-like"/>
    <property type="match status" value="1"/>
</dbReference>
<name>A0A2U8W311_9HYPH</name>
<dbReference type="Proteomes" id="UP000245926">
    <property type="component" value="Chromosome"/>
</dbReference>
<dbReference type="RefSeq" id="WP_109887611.1">
    <property type="nucleotide sequence ID" value="NZ_CP029550.1"/>
</dbReference>
<dbReference type="Gene3D" id="1.20.120.550">
    <property type="entry name" value="Membrane associated eicosanoid/glutathione metabolism-like domain"/>
    <property type="match status" value="1"/>
</dbReference>
<evidence type="ECO:0000313" key="6">
    <source>
        <dbReference type="EMBL" id="AWN39910.1"/>
    </source>
</evidence>
<organism evidence="6 7">
    <name type="scientific">Methylobacterium durans</name>
    <dbReference type="NCBI Taxonomy" id="2202825"/>
    <lineage>
        <taxon>Bacteria</taxon>
        <taxon>Pseudomonadati</taxon>
        <taxon>Pseudomonadota</taxon>
        <taxon>Alphaproteobacteria</taxon>
        <taxon>Hyphomicrobiales</taxon>
        <taxon>Methylobacteriaceae</taxon>
        <taxon>Methylobacterium</taxon>
    </lineage>
</organism>
<reference evidence="7" key="1">
    <citation type="submission" date="2018-05" db="EMBL/GenBank/DDBJ databases">
        <title>Complete Genome Sequence of Methylobacterium sp. 17SD2-17.</title>
        <authorList>
            <person name="Srinivasan S."/>
        </authorList>
    </citation>
    <scope>NUCLEOTIDE SEQUENCE [LARGE SCALE GENOMIC DNA]</scope>
    <source>
        <strain evidence="7">17SD2-17</strain>
    </source>
</reference>
<feature type="transmembrane region" description="Helical" evidence="5">
    <location>
        <begin position="6"/>
        <end position="24"/>
    </location>
</feature>
<dbReference type="EMBL" id="CP029550">
    <property type="protein sequence ID" value="AWN39910.1"/>
    <property type="molecule type" value="Genomic_DNA"/>
</dbReference>
<keyword evidence="2 5" id="KW-0812">Transmembrane</keyword>